<evidence type="ECO:0000313" key="2">
    <source>
        <dbReference type="EMBL" id="SOQ38539.1"/>
    </source>
</evidence>
<dbReference type="AlphaFoldDB" id="A0A2H1VCG6"/>
<dbReference type="PANTHER" id="PTHR47326:SF1">
    <property type="entry name" value="HTH PSQ-TYPE DOMAIN-CONTAINING PROTEIN"/>
    <property type="match status" value="1"/>
</dbReference>
<organism evidence="2">
    <name type="scientific">Spodoptera frugiperda</name>
    <name type="common">Fall armyworm</name>
    <dbReference type="NCBI Taxonomy" id="7108"/>
    <lineage>
        <taxon>Eukaryota</taxon>
        <taxon>Metazoa</taxon>
        <taxon>Ecdysozoa</taxon>
        <taxon>Arthropoda</taxon>
        <taxon>Hexapoda</taxon>
        <taxon>Insecta</taxon>
        <taxon>Pterygota</taxon>
        <taxon>Neoptera</taxon>
        <taxon>Endopterygota</taxon>
        <taxon>Lepidoptera</taxon>
        <taxon>Glossata</taxon>
        <taxon>Ditrysia</taxon>
        <taxon>Noctuoidea</taxon>
        <taxon>Noctuidae</taxon>
        <taxon>Amphipyrinae</taxon>
        <taxon>Spodoptera</taxon>
    </lineage>
</organism>
<dbReference type="EMBL" id="ODYU01001819">
    <property type="protein sequence ID" value="SOQ38539.1"/>
    <property type="molecule type" value="Genomic_DNA"/>
</dbReference>
<evidence type="ECO:0000256" key="1">
    <source>
        <dbReference type="SAM" id="MobiDB-lite"/>
    </source>
</evidence>
<reference evidence="2" key="1">
    <citation type="submission" date="2016-07" db="EMBL/GenBank/DDBJ databases">
        <authorList>
            <person name="Bretaudeau A."/>
        </authorList>
    </citation>
    <scope>NUCLEOTIDE SEQUENCE</scope>
    <source>
        <strain evidence="2">Rice</strain>
        <tissue evidence="2">Whole body</tissue>
    </source>
</reference>
<dbReference type="GO" id="GO:0003676">
    <property type="term" value="F:nucleic acid binding"/>
    <property type="evidence" value="ECO:0007669"/>
    <property type="project" value="InterPro"/>
</dbReference>
<dbReference type="InterPro" id="IPR036397">
    <property type="entry name" value="RNaseH_sf"/>
</dbReference>
<dbReference type="Gene3D" id="3.30.420.10">
    <property type="entry name" value="Ribonuclease H-like superfamily/Ribonuclease H"/>
    <property type="match status" value="1"/>
</dbReference>
<gene>
    <name evidence="2" type="ORF">SFRICE_035028</name>
</gene>
<accession>A0A2H1VCG6</accession>
<dbReference type="PANTHER" id="PTHR47326">
    <property type="entry name" value="TRANSPOSABLE ELEMENT TC3 TRANSPOSASE-LIKE PROTEIN"/>
    <property type="match status" value="1"/>
</dbReference>
<sequence>MHLIYGDCRCNARAASQLYRQRYPKRIASLIIEYLSMCIAYSSLRAGFRTKCMVKPKYFSTCNCDKHRSIQNCSSQNTKKKVIFTHIMFNGCKLCYPGIMNLELNFKNQEEPLFLQKVLWSDESTFKKDGYMNLHNLHEWHVENPNLMRQDRSQYRFKINMYVLNAEIYLNFLQNQLPNLLEDMPLSIFRDMWFQQDGCPAHYSRSMDRGRSGVISWPARSPDLNPLDFFYWVSQGKSLPKTGRKHKSTKRELQRQSNFLTTDELRE</sequence>
<proteinExistence type="predicted"/>
<protein>
    <submittedName>
        <fullName evidence="2">SFRICE_035028</fullName>
    </submittedName>
</protein>
<feature type="region of interest" description="Disordered" evidence="1">
    <location>
        <begin position="239"/>
        <end position="267"/>
    </location>
</feature>
<name>A0A2H1VCG6_SPOFR</name>